<reference evidence="16 17" key="1">
    <citation type="submission" date="2018-08" db="EMBL/GenBank/DDBJ databases">
        <title>Lactobacillus suantsai sp. nov., isolated from traditional fermented suan-tsai in Taiwan.</title>
        <authorList>
            <person name="Huang C.-H."/>
        </authorList>
    </citation>
    <scope>NUCLEOTIDE SEQUENCE [LARGE SCALE GENOMIC DNA]</scope>
    <source>
        <strain evidence="16 17">BCRC 12945</strain>
    </source>
</reference>
<dbReference type="OrthoDB" id="9790352at2"/>
<organism evidence="16 17">
    <name type="scientific">Levilactobacillus suantsaii</name>
    <dbReference type="NCBI Taxonomy" id="2292255"/>
    <lineage>
        <taxon>Bacteria</taxon>
        <taxon>Bacillati</taxon>
        <taxon>Bacillota</taxon>
        <taxon>Bacilli</taxon>
        <taxon>Lactobacillales</taxon>
        <taxon>Lactobacillaceae</taxon>
        <taxon>Levilactobacillus</taxon>
    </lineage>
</organism>
<feature type="binding site" evidence="13">
    <location>
        <begin position="8"/>
        <end position="13"/>
    </location>
    <ligand>
        <name>NAD(+)</name>
        <dbReference type="ChEBI" id="CHEBI:57540"/>
    </ligand>
</feature>
<evidence type="ECO:0000259" key="15">
    <source>
        <dbReference type="Pfam" id="PF05173"/>
    </source>
</evidence>
<comment type="catalytic activity">
    <reaction evidence="12 13">
        <text>(S)-2,3,4,5-tetrahydrodipicolinate + NAD(+) + H2O = (2S,4S)-4-hydroxy-2,3,4,5-tetrahydrodipicolinate + NADH + H(+)</text>
        <dbReference type="Rhea" id="RHEA:35323"/>
        <dbReference type="ChEBI" id="CHEBI:15377"/>
        <dbReference type="ChEBI" id="CHEBI:15378"/>
        <dbReference type="ChEBI" id="CHEBI:16845"/>
        <dbReference type="ChEBI" id="CHEBI:57540"/>
        <dbReference type="ChEBI" id="CHEBI:57945"/>
        <dbReference type="ChEBI" id="CHEBI:67139"/>
        <dbReference type="EC" id="1.17.1.8"/>
    </reaction>
</comment>
<feature type="binding site" evidence="13">
    <location>
        <begin position="119"/>
        <end position="122"/>
    </location>
    <ligand>
        <name>NAD(+)</name>
        <dbReference type="ChEBI" id="CHEBI:57540"/>
    </ligand>
</feature>
<dbReference type="Pfam" id="PF05173">
    <property type="entry name" value="DapB_C"/>
    <property type="match status" value="1"/>
</dbReference>
<dbReference type="EMBL" id="QXIL01000012">
    <property type="protein sequence ID" value="RXI78372.1"/>
    <property type="molecule type" value="Genomic_DNA"/>
</dbReference>
<feature type="active site" description="Proton donor" evidence="13">
    <location>
        <position position="153"/>
    </location>
</feature>
<dbReference type="AlphaFoldDB" id="A0A4Q0VHK7"/>
<dbReference type="UniPathway" id="UPA00034">
    <property type="reaction ID" value="UER00018"/>
</dbReference>
<dbReference type="FunFam" id="3.30.360.10:FF:000009">
    <property type="entry name" value="4-hydroxy-tetrahydrodipicolinate reductase"/>
    <property type="match status" value="1"/>
</dbReference>
<evidence type="ECO:0000256" key="7">
    <source>
        <dbReference type="ARBA" id="ARBA00023027"/>
    </source>
</evidence>
<dbReference type="NCBIfam" id="TIGR00036">
    <property type="entry name" value="dapB"/>
    <property type="match status" value="1"/>
</dbReference>
<dbReference type="InterPro" id="IPR022663">
    <property type="entry name" value="DapB_C"/>
</dbReference>
<evidence type="ECO:0000256" key="2">
    <source>
        <dbReference type="ARBA" id="ARBA00022490"/>
    </source>
</evidence>
<feature type="binding site" evidence="13">
    <location>
        <position position="48"/>
    </location>
    <ligand>
        <name>NAD(+)</name>
        <dbReference type="ChEBI" id="CHEBI:57540"/>
    </ligand>
</feature>
<dbReference type="GO" id="GO:0051287">
    <property type="term" value="F:NAD binding"/>
    <property type="evidence" value="ECO:0007669"/>
    <property type="project" value="UniProtKB-UniRule"/>
</dbReference>
<keyword evidence="8 13" id="KW-0457">Lysine biosynthesis</keyword>
<dbReference type="GO" id="GO:0009089">
    <property type="term" value="P:lysine biosynthetic process via diaminopimelate"/>
    <property type="evidence" value="ECO:0007669"/>
    <property type="project" value="UniProtKB-UniRule"/>
</dbReference>
<dbReference type="SUPFAM" id="SSF55347">
    <property type="entry name" value="Glyceraldehyde-3-phosphate dehydrogenase-like, C-terminal domain"/>
    <property type="match status" value="1"/>
</dbReference>
<evidence type="ECO:0000256" key="6">
    <source>
        <dbReference type="ARBA" id="ARBA00023002"/>
    </source>
</evidence>
<keyword evidence="4 13" id="KW-0521">NADP</keyword>
<evidence type="ECO:0000313" key="16">
    <source>
        <dbReference type="EMBL" id="RXI78372.1"/>
    </source>
</evidence>
<dbReference type="GO" id="GO:0005829">
    <property type="term" value="C:cytosol"/>
    <property type="evidence" value="ECO:0007669"/>
    <property type="project" value="TreeGrafter"/>
</dbReference>
<dbReference type="GO" id="GO:0008839">
    <property type="term" value="F:4-hydroxy-tetrahydrodipicolinate reductase"/>
    <property type="evidence" value="ECO:0007669"/>
    <property type="project" value="UniProtKB-UniRule"/>
</dbReference>
<comment type="function">
    <text evidence="13">Catalyzes the conversion of 4-hydroxy-tetrahydrodipicolinate (HTPA) to tetrahydrodipicolinate.</text>
</comment>
<dbReference type="GO" id="GO:0016726">
    <property type="term" value="F:oxidoreductase activity, acting on CH or CH2 groups, NAD or NADP as acceptor"/>
    <property type="evidence" value="ECO:0007669"/>
    <property type="project" value="UniProtKB-UniRule"/>
</dbReference>
<feature type="binding site" evidence="13">
    <location>
        <begin position="159"/>
        <end position="160"/>
    </location>
    <ligand>
        <name>(S)-2,3,4,5-tetrahydrodipicolinate</name>
        <dbReference type="ChEBI" id="CHEBI:16845"/>
    </ligand>
</feature>
<feature type="active site" description="Proton donor/acceptor" evidence="13">
    <location>
        <position position="149"/>
    </location>
</feature>
<name>A0A4Q0VHK7_9LACO</name>
<evidence type="ECO:0000259" key="14">
    <source>
        <dbReference type="Pfam" id="PF01113"/>
    </source>
</evidence>
<comment type="subunit">
    <text evidence="13">Homotetramer.</text>
</comment>
<dbReference type="Gene3D" id="3.30.360.10">
    <property type="entry name" value="Dihydrodipicolinate Reductase, domain 2"/>
    <property type="match status" value="1"/>
</dbReference>
<dbReference type="EC" id="1.17.1.8" evidence="10 13"/>
<dbReference type="PANTHER" id="PTHR20836">
    <property type="entry name" value="DIHYDRODIPICOLINATE REDUCTASE"/>
    <property type="match status" value="1"/>
</dbReference>
<feature type="domain" description="Dihydrodipicolinate reductase N-terminal" evidence="14">
    <location>
        <begin position="2"/>
        <end position="122"/>
    </location>
</feature>
<keyword evidence="5 13" id="KW-0220">Diaminopimelate biosynthesis</keyword>
<dbReference type="HAMAP" id="MF_00102">
    <property type="entry name" value="DapB"/>
    <property type="match status" value="1"/>
</dbReference>
<comment type="caution">
    <text evidence="13">Lacks conserved residue(s) required for the propagation of feature annotation.</text>
</comment>
<feature type="binding site" evidence="13">
    <location>
        <begin position="93"/>
        <end position="95"/>
    </location>
    <ligand>
        <name>NAD(+)</name>
        <dbReference type="ChEBI" id="CHEBI:57540"/>
    </ligand>
</feature>
<comment type="caution">
    <text evidence="13">Was originally thought to be a dihydrodipicolinate reductase (DHDPR), catalyzing the conversion of dihydrodipicolinate to tetrahydrodipicolinate. However, it was shown in E.coli that the substrate of the enzymatic reaction is not dihydrodipicolinate (DHDP) but in fact (2S,4S)-4-hydroxy-2,3,4,5-tetrahydrodipicolinic acid (HTPA), the product released by the DapA-catalyzed reaction.</text>
</comment>
<keyword evidence="6 13" id="KW-0560">Oxidoreductase</keyword>
<dbReference type="Gene3D" id="3.40.50.720">
    <property type="entry name" value="NAD(P)-binding Rossmann-like Domain"/>
    <property type="match status" value="1"/>
</dbReference>
<keyword evidence="7 13" id="KW-0520">NAD</keyword>
<comment type="caution">
    <text evidence="16">The sequence shown here is derived from an EMBL/GenBank/DDBJ whole genome shotgun (WGS) entry which is preliminary data.</text>
</comment>
<protein>
    <recommendedName>
        <fullName evidence="10 13">4-hydroxy-tetrahydrodipicolinate reductase</fullName>
        <shortName evidence="13">HTPA reductase</shortName>
        <ecNumber evidence="10 13">1.17.1.8</ecNumber>
    </recommendedName>
</protein>
<dbReference type="Pfam" id="PF01113">
    <property type="entry name" value="DapB_N"/>
    <property type="match status" value="1"/>
</dbReference>
<comment type="pathway">
    <text evidence="9 13">Amino-acid biosynthesis; L-lysine biosynthesis via DAP pathway; (S)-tetrahydrodipicolinate from L-aspartate: step 4/4.</text>
</comment>
<dbReference type="InterPro" id="IPR022664">
    <property type="entry name" value="DapB_N_CS"/>
</dbReference>
<evidence type="ECO:0000256" key="8">
    <source>
        <dbReference type="ARBA" id="ARBA00023154"/>
    </source>
</evidence>
<dbReference type="PANTHER" id="PTHR20836:SF0">
    <property type="entry name" value="4-HYDROXY-TETRAHYDRODIPICOLINATE REDUCTASE 1, CHLOROPLASTIC-RELATED"/>
    <property type="match status" value="1"/>
</dbReference>
<keyword evidence="17" id="KW-1185">Reference proteome</keyword>
<evidence type="ECO:0000256" key="9">
    <source>
        <dbReference type="ARBA" id="ARBA00037922"/>
    </source>
</evidence>
<comment type="similarity">
    <text evidence="1 13">Belongs to the DapB family.</text>
</comment>
<dbReference type="Proteomes" id="UP000290602">
    <property type="component" value="Unassembled WGS sequence"/>
</dbReference>
<evidence type="ECO:0000256" key="10">
    <source>
        <dbReference type="ARBA" id="ARBA00038983"/>
    </source>
</evidence>
<keyword evidence="2 13" id="KW-0963">Cytoplasm</keyword>
<dbReference type="RefSeq" id="WP_129032667.1">
    <property type="nucleotide sequence ID" value="NZ_CP059603.1"/>
</dbReference>
<evidence type="ECO:0000313" key="17">
    <source>
        <dbReference type="Proteomes" id="UP000290602"/>
    </source>
</evidence>
<evidence type="ECO:0000256" key="4">
    <source>
        <dbReference type="ARBA" id="ARBA00022857"/>
    </source>
</evidence>
<dbReference type="GO" id="GO:0019877">
    <property type="term" value="P:diaminopimelate biosynthetic process"/>
    <property type="evidence" value="ECO:0007669"/>
    <property type="project" value="UniProtKB-UniRule"/>
</dbReference>
<feature type="domain" description="Dihydrodipicolinate reductase C-terminal" evidence="15">
    <location>
        <begin position="126"/>
        <end position="257"/>
    </location>
</feature>
<comment type="catalytic activity">
    <reaction evidence="11 13">
        <text>(S)-2,3,4,5-tetrahydrodipicolinate + NADP(+) + H2O = (2S,4S)-4-hydroxy-2,3,4,5-tetrahydrodipicolinate + NADPH + H(+)</text>
        <dbReference type="Rhea" id="RHEA:35331"/>
        <dbReference type="ChEBI" id="CHEBI:15377"/>
        <dbReference type="ChEBI" id="CHEBI:15378"/>
        <dbReference type="ChEBI" id="CHEBI:16845"/>
        <dbReference type="ChEBI" id="CHEBI:57783"/>
        <dbReference type="ChEBI" id="CHEBI:58349"/>
        <dbReference type="ChEBI" id="CHEBI:67139"/>
        <dbReference type="EC" id="1.17.1.8"/>
    </reaction>
</comment>
<proteinExistence type="inferred from homology"/>
<dbReference type="GO" id="GO:0050661">
    <property type="term" value="F:NADP binding"/>
    <property type="evidence" value="ECO:0007669"/>
    <property type="project" value="UniProtKB-UniRule"/>
</dbReference>
<dbReference type="PIRSF" id="PIRSF000161">
    <property type="entry name" value="DHPR"/>
    <property type="match status" value="1"/>
</dbReference>
<dbReference type="PROSITE" id="PS01298">
    <property type="entry name" value="DAPB"/>
    <property type="match status" value="1"/>
</dbReference>
<sequence length="258" mass="27462">MISIIVSGFTGAMGQKALAMIQAADDLQLVGVFNPHVTNLDPAAYGLDASVKVVNTLTDWAVPADVWLDFSLPSGVYANTKTAIEYGIRPVIGTSGLSEEQTAALQQLAADHQVGGVIAANFGVSAVLMMKFAQLAAKYFDHAEVVEYHHADKRDAPSGTALNTAKLIYQAQGKSETHNPDEQDDLGDRGGDYHGIKIHAIRLPGFVADEEAIFGGPGETLTIKQSTTDRGSFMTGVRLALDAVMTRHDLIVGLENLI</sequence>
<comment type="subcellular location">
    <subcellularLocation>
        <location evidence="13">Cytoplasm</location>
    </subcellularLocation>
</comment>
<dbReference type="InterPro" id="IPR000846">
    <property type="entry name" value="DapB_N"/>
</dbReference>
<evidence type="ECO:0000256" key="13">
    <source>
        <dbReference type="HAMAP-Rule" id="MF_00102"/>
    </source>
</evidence>
<dbReference type="CDD" id="cd02274">
    <property type="entry name" value="DHDPR_N"/>
    <property type="match status" value="1"/>
</dbReference>
<dbReference type="InterPro" id="IPR036291">
    <property type="entry name" value="NAD(P)-bd_dom_sf"/>
</dbReference>
<accession>A0A4Q0VHK7</accession>
<evidence type="ECO:0000256" key="3">
    <source>
        <dbReference type="ARBA" id="ARBA00022605"/>
    </source>
</evidence>
<dbReference type="SUPFAM" id="SSF51735">
    <property type="entry name" value="NAD(P)-binding Rossmann-fold domains"/>
    <property type="match status" value="1"/>
</dbReference>
<keyword evidence="3 13" id="KW-0028">Amino-acid biosynthesis</keyword>
<evidence type="ECO:0000256" key="11">
    <source>
        <dbReference type="ARBA" id="ARBA00049080"/>
    </source>
</evidence>
<evidence type="ECO:0000256" key="12">
    <source>
        <dbReference type="ARBA" id="ARBA00049396"/>
    </source>
</evidence>
<dbReference type="InterPro" id="IPR023940">
    <property type="entry name" value="DHDPR_bac"/>
</dbReference>
<gene>
    <name evidence="13" type="primary">dapB</name>
    <name evidence="16" type="ORF">DXH47_07120</name>
</gene>
<feature type="binding site" evidence="13">
    <location>
        <position position="150"/>
    </location>
    <ligand>
        <name>(S)-2,3,4,5-tetrahydrodipicolinate</name>
        <dbReference type="ChEBI" id="CHEBI:16845"/>
    </ligand>
</feature>
<evidence type="ECO:0000256" key="5">
    <source>
        <dbReference type="ARBA" id="ARBA00022915"/>
    </source>
</evidence>
<evidence type="ECO:0000256" key="1">
    <source>
        <dbReference type="ARBA" id="ARBA00006642"/>
    </source>
</evidence>